<sequence length="86" mass="9817">MELLVKTGYQSLKTEDGDTALSRVEILKEVEKFYGHLYTSVIQAFRSSGEDLVDKLIRHYFEGIPDIRLREISVVLGELKTRTCPA</sequence>
<organism evidence="1 2">
    <name type="scientific">Euphydryas editha</name>
    <name type="common">Edith's checkerspot</name>
    <dbReference type="NCBI Taxonomy" id="104508"/>
    <lineage>
        <taxon>Eukaryota</taxon>
        <taxon>Metazoa</taxon>
        <taxon>Ecdysozoa</taxon>
        <taxon>Arthropoda</taxon>
        <taxon>Hexapoda</taxon>
        <taxon>Insecta</taxon>
        <taxon>Pterygota</taxon>
        <taxon>Neoptera</taxon>
        <taxon>Endopterygota</taxon>
        <taxon>Lepidoptera</taxon>
        <taxon>Glossata</taxon>
        <taxon>Ditrysia</taxon>
        <taxon>Papilionoidea</taxon>
        <taxon>Nymphalidae</taxon>
        <taxon>Nymphalinae</taxon>
        <taxon>Euphydryas</taxon>
    </lineage>
</organism>
<reference evidence="1" key="1">
    <citation type="submission" date="2022-03" db="EMBL/GenBank/DDBJ databases">
        <authorList>
            <person name="Tunstrom K."/>
        </authorList>
    </citation>
    <scope>NUCLEOTIDE SEQUENCE</scope>
</reference>
<proteinExistence type="predicted"/>
<accession>A0AAU9UXH2</accession>
<gene>
    <name evidence="1" type="ORF">EEDITHA_LOCUS17242</name>
</gene>
<evidence type="ECO:0000313" key="2">
    <source>
        <dbReference type="Proteomes" id="UP001153954"/>
    </source>
</evidence>
<dbReference type="Proteomes" id="UP001153954">
    <property type="component" value="Unassembled WGS sequence"/>
</dbReference>
<name>A0AAU9UXH2_EUPED</name>
<comment type="caution">
    <text evidence="1">The sequence shown here is derived from an EMBL/GenBank/DDBJ whole genome shotgun (WGS) entry which is preliminary data.</text>
</comment>
<dbReference type="AlphaFoldDB" id="A0AAU9UXH2"/>
<keyword evidence="2" id="KW-1185">Reference proteome</keyword>
<dbReference type="EMBL" id="CAKOGL010000025">
    <property type="protein sequence ID" value="CAH2102645.1"/>
    <property type="molecule type" value="Genomic_DNA"/>
</dbReference>
<evidence type="ECO:0000313" key="1">
    <source>
        <dbReference type="EMBL" id="CAH2102645.1"/>
    </source>
</evidence>
<protein>
    <submittedName>
        <fullName evidence="1">Uncharacterized protein</fullName>
    </submittedName>
</protein>